<keyword evidence="1" id="KW-0472">Membrane</keyword>
<accession>A0AAD7EI71</accession>
<proteinExistence type="predicted"/>
<keyword evidence="1" id="KW-0812">Transmembrane</keyword>
<protein>
    <submittedName>
        <fullName evidence="2">Uncharacterized protein</fullName>
    </submittedName>
</protein>
<dbReference type="EMBL" id="JARIHO010000046">
    <property type="protein sequence ID" value="KAJ7323598.1"/>
    <property type="molecule type" value="Genomic_DNA"/>
</dbReference>
<dbReference type="AlphaFoldDB" id="A0AAD7EI71"/>
<comment type="caution">
    <text evidence="2">The sequence shown here is derived from an EMBL/GenBank/DDBJ whole genome shotgun (WGS) entry which is preliminary data.</text>
</comment>
<evidence type="ECO:0000313" key="3">
    <source>
        <dbReference type="Proteomes" id="UP001218218"/>
    </source>
</evidence>
<dbReference type="Proteomes" id="UP001218218">
    <property type="component" value="Unassembled WGS sequence"/>
</dbReference>
<sequence>MTWMLPPAKYGLLWLPATIIRTALGAFMLMIHADDTWEHNLFLIFVIVLLCIQAIQFACCLTGVYFLHREFHRLCQTLFFVMALSMTLL</sequence>
<evidence type="ECO:0000256" key="1">
    <source>
        <dbReference type="SAM" id="Phobius"/>
    </source>
</evidence>
<feature type="transmembrane region" description="Helical" evidence="1">
    <location>
        <begin position="43"/>
        <end position="67"/>
    </location>
</feature>
<organism evidence="2 3">
    <name type="scientific">Mycena albidolilacea</name>
    <dbReference type="NCBI Taxonomy" id="1033008"/>
    <lineage>
        <taxon>Eukaryota</taxon>
        <taxon>Fungi</taxon>
        <taxon>Dikarya</taxon>
        <taxon>Basidiomycota</taxon>
        <taxon>Agaricomycotina</taxon>
        <taxon>Agaricomycetes</taxon>
        <taxon>Agaricomycetidae</taxon>
        <taxon>Agaricales</taxon>
        <taxon>Marasmiineae</taxon>
        <taxon>Mycenaceae</taxon>
        <taxon>Mycena</taxon>
    </lineage>
</organism>
<name>A0AAD7EI71_9AGAR</name>
<keyword evidence="3" id="KW-1185">Reference proteome</keyword>
<reference evidence="2" key="1">
    <citation type="submission" date="2023-03" db="EMBL/GenBank/DDBJ databases">
        <title>Massive genome expansion in bonnet fungi (Mycena s.s.) driven by repeated elements and novel gene families across ecological guilds.</title>
        <authorList>
            <consortium name="Lawrence Berkeley National Laboratory"/>
            <person name="Harder C.B."/>
            <person name="Miyauchi S."/>
            <person name="Viragh M."/>
            <person name="Kuo A."/>
            <person name="Thoen E."/>
            <person name="Andreopoulos B."/>
            <person name="Lu D."/>
            <person name="Skrede I."/>
            <person name="Drula E."/>
            <person name="Henrissat B."/>
            <person name="Morin E."/>
            <person name="Kohler A."/>
            <person name="Barry K."/>
            <person name="LaButti K."/>
            <person name="Morin E."/>
            <person name="Salamov A."/>
            <person name="Lipzen A."/>
            <person name="Mereny Z."/>
            <person name="Hegedus B."/>
            <person name="Baldrian P."/>
            <person name="Stursova M."/>
            <person name="Weitz H."/>
            <person name="Taylor A."/>
            <person name="Grigoriev I.V."/>
            <person name="Nagy L.G."/>
            <person name="Martin F."/>
            <person name="Kauserud H."/>
        </authorList>
    </citation>
    <scope>NUCLEOTIDE SEQUENCE</scope>
    <source>
        <strain evidence="2">CBHHK002</strain>
    </source>
</reference>
<gene>
    <name evidence="2" type="ORF">DFH08DRAFT_887456</name>
</gene>
<feature type="transmembrane region" description="Helical" evidence="1">
    <location>
        <begin position="12"/>
        <end position="31"/>
    </location>
</feature>
<keyword evidence="1" id="KW-1133">Transmembrane helix</keyword>
<evidence type="ECO:0000313" key="2">
    <source>
        <dbReference type="EMBL" id="KAJ7323598.1"/>
    </source>
</evidence>